<dbReference type="Gene3D" id="3.40.630.30">
    <property type="match status" value="1"/>
</dbReference>
<dbReference type="InterPro" id="IPR000182">
    <property type="entry name" value="GNAT_dom"/>
</dbReference>
<comment type="caution">
    <text evidence="8">The sequence shown here is derived from an EMBL/GenBank/DDBJ whole genome shotgun (WGS) entry which is preliminary data.</text>
</comment>
<dbReference type="PANTHER" id="PTHR34697:SF2">
    <property type="entry name" value="PHOSPHATIDYLGLYCEROL LYSYLTRANSFERASE"/>
    <property type="match status" value="1"/>
</dbReference>
<accession>A0ABS7TNL7</accession>
<evidence type="ECO:0000256" key="1">
    <source>
        <dbReference type="ARBA" id="ARBA00004651"/>
    </source>
</evidence>
<gene>
    <name evidence="8" type="ORF">K7C98_10920</name>
</gene>
<organism evidence="8 9">
    <name type="scientific">Nannocystis pusilla</name>
    <dbReference type="NCBI Taxonomy" id="889268"/>
    <lineage>
        <taxon>Bacteria</taxon>
        <taxon>Pseudomonadati</taxon>
        <taxon>Myxococcota</taxon>
        <taxon>Polyangia</taxon>
        <taxon>Nannocystales</taxon>
        <taxon>Nannocystaceae</taxon>
        <taxon>Nannocystis</taxon>
    </lineage>
</organism>
<dbReference type="InterPro" id="IPR051211">
    <property type="entry name" value="PG_lysyltransferase"/>
</dbReference>
<keyword evidence="2" id="KW-1003">Cell membrane</keyword>
<dbReference type="PROSITE" id="PS51186">
    <property type="entry name" value="GNAT"/>
    <property type="match status" value="1"/>
</dbReference>
<feature type="transmembrane region" description="Helical" evidence="6">
    <location>
        <begin position="425"/>
        <end position="447"/>
    </location>
</feature>
<dbReference type="Pfam" id="PF09924">
    <property type="entry name" value="LPG_synthase_C"/>
    <property type="match status" value="1"/>
</dbReference>
<feature type="transmembrane region" description="Helical" evidence="6">
    <location>
        <begin position="307"/>
        <end position="325"/>
    </location>
</feature>
<keyword evidence="5 6" id="KW-0472">Membrane</keyword>
<evidence type="ECO:0000256" key="3">
    <source>
        <dbReference type="ARBA" id="ARBA00022692"/>
    </source>
</evidence>
<dbReference type="RefSeq" id="WP_224191532.1">
    <property type="nucleotide sequence ID" value="NZ_JAIRAU010000008.1"/>
</dbReference>
<sequence>MSDAPTGPGATQRRVLQLVERHGWNVTAFQTFGAEFTYFFHGDGCVAYVDTGSAWVAAGAPIAPTDELAAIADAFVRAAREARRRCCFVATEDRFLDATSAALRALAIGEQPVWDPQTWPGTLRRHSGLREQLRRARAKGVRVRRIDPAELDAGPLADAAAELTRRWLATRAMPPMRFLVGLGPFTFPELRRCFVAERDGHVVGVAHVIPVPRRRGWFVEHLLRDPQAPNGTVEVLVDAVMRRATEEGCSWLTLGTAPLAGAVPRPLRFARSRLRFLYDFEGLQRFKAKLRPAEWCPTFLSYPPSQGVIVTFVDVLAAFVPGGLLRFGARCLARGPSVVLVGLGALLVPWIVLMASASTEQWFAGRAGVKWAWVGFDVLLLVGLVVLQRRRSPRLATVLALAVTVDALVTPVEAVVWNLRQIRGWVDGLVIAVACIGPALAAIVLWGTRARLVRMAREPARVR</sequence>
<feature type="transmembrane region" description="Helical" evidence="6">
    <location>
        <begin position="399"/>
        <end position="419"/>
    </location>
</feature>
<name>A0ABS7TNL7_9BACT</name>
<comment type="subcellular location">
    <subcellularLocation>
        <location evidence="1">Cell membrane</location>
        <topology evidence="1">Multi-pass membrane protein</topology>
    </subcellularLocation>
</comment>
<keyword evidence="9" id="KW-1185">Reference proteome</keyword>
<evidence type="ECO:0000256" key="4">
    <source>
        <dbReference type="ARBA" id="ARBA00022989"/>
    </source>
</evidence>
<evidence type="ECO:0000313" key="9">
    <source>
        <dbReference type="Proteomes" id="UP001139031"/>
    </source>
</evidence>
<evidence type="ECO:0000313" key="8">
    <source>
        <dbReference type="EMBL" id="MBZ5709766.1"/>
    </source>
</evidence>
<evidence type="ECO:0000256" key="2">
    <source>
        <dbReference type="ARBA" id="ARBA00022475"/>
    </source>
</evidence>
<dbReference type="EMBL" id="JAIRAU010000008">
    <property type="protein sequence ID" value="MBZ5709766.1"/>
    <property type="molecule type" value="Genomic_DNA"/>
</dbReference>
<evidence type="ECO:0000259" key="7">
    <source>
        <dbReference type="PROSITE" id="PS51186"/>
    </source>
</evidence>
<dbReference type="SUPFAM" id="SSF55729">
    <property type="entry name" value="Acyl-CoA N-acyltransferases (Nat)"/>
    <property type="match status" value="1"/>
</dbReference>
<evidence type="ECO:0000256" key="5">
    <source>
        <dbReference type="ARBA" id="ARBA00023136"/>
    </source>
</evidence>
<reference evidence="8" key="1">
    <citation type="submission" date="2021-08" db="EMBL/GenBank/DDBJ databases">
        <authorList>
            <person name="Stevens D.C."/>
        </authorList>
    </citation>
    <scope>NUCLEOTIDE SEQUENCE</scope>
    <source>
        <strain evidence="8">DSM 53165</strain>
    </source>
</reference>
<protein>
    <submittedName>
        <fullName evidence="8">DUF2156 domain-containing protein</fullName>
    </submittedName>
</protein>
<dbReference type="Proteomes" id="UP001139031">
    <property type="component" value="Unassembled WGS sequence"/>
</dbReference>
<keyword evidence="3 6" id="KW-0812">Transmembrane</keyword>
<dbReference type="InterPro" id="IPR016181">
    <property type="entry name" value="Acyl_CoA_acyltransferase"/>
</dbReference>
<feature type="transmembrane region" description="Helical" evidence="6">
    <location>
        <begin position="369"/>
        <end position="387"/>
    </location>
</feature>
<dbReference type="PANTHER" id="PTHR34697">
    <property type="entry name" value="PHOSPHATIDYLGLYCEROL LYSYLTRANSFERASE"/>
    <property type="match status" value="1"/>
</dbReference>
<feature type="domain" description="N-acetyltransferase" evidence="7">
    <location>
        <begin position="141"/>
        <end position="309"/>
    </location>
</feature>
<evidence type="ECO:0000256" key="6">
    <source>
        <dbReference type="SAM" id="Phobius"/>
    </source>
</evidence>
<dbReference type="InterPro" id="IPR024320">
    <property type="entry name" value="LPG_synthase_C"/>
</dbReference>
<proteinExistence type="predicted"/>
<feature type="transmembrane region" description="Helical" evidence="6">
    <location>
        <begin position="337"/>
        <end position="357"/>
    </location>
</feature>
<keyword evidence="4 6" id="KW-1133">Transmembrane helix</keyword>